<dbReference type="GeneID" id="43583549"/>
<dbReference type="GO" id="GO:0005743">
    <property type="term" value="C:mitochondrial inner membrane"/>
    <property type="evidence" value="ECO:0007669"/>
    <property type="project" value="UniProtKB-SubCell"/>
</dbReference>
<dbReference type="Proteomes" id="UP000398389">
    <property type="component" value="Unassembled WGS sequence"/>
</dbReference>
<dbReference type="InterPro" id="IPR039993">
    <property type="entry name" value="NDUFB10"/>
</dbReference>
<dbReference type="OrthoDB" id="10252718at2759"/>
<evidence type="ECO:0000256" key="4">
    <source>
        <dbReference type="ARBA" id="ARBA00022660"/>
    </source>
</evidence>
<protein>
    <recommendedName>
        <fullName evidence="11">NADH-ubiquinone oxidoreductase 12 kDa subunit, mitochondrial</fullName>
    </recommendedName>
</protein>
<evidence type="ECO:0000313" key="10">
    <source>
        <dbReference type="Proteomes" id="UP000398389"/>
    </source>
</evidence>
<keyword evidence="8" id="KW-0472">Membrane</keyword>
<gene>
    <name evidence="9" type="ORF">SAPINGB_P004734</name>
</gene>
<proteinExistence type="inferred from homology"/>
<dbReference type="Pfam" id="PF10249">
    <property type="entry name" value="NDUFB10"/>
    <property type="match status" value="1"/>
</dbReference>
<dbReference type="PANTHER" id="PTHR13094:SF1">
    <property type="entry name" value="NADH DEHYDROGENASE [UBIQUINONE] 1 BETA SUBCOMPLEX SUBUNIT 10"/>
    <property type="match status" value="1"/>
</dbReference>
<evidence type="ECO:0000256" key="2">
    <source>
        <dbReference type="ARBA" id="ARBA00008317"/>
    </source>
</evidence>
<dbReference type="AlphaFoldDB" id="A0A5E8BYR8"/>
<dbReference type="RefSeq" id="XP_031855340.1">
    <property type="nucleotide sequence ID" value="XM_031999449.1"/>
</dbReference>
<name>A0A5E8BYR8_9ASCO</name>
<evidence type="ECO:0000256" key="5">
    <source>
        <dbReference type="ARBA" id="ARBA00022792"/>
    </source>
</evidence>
<keyword evidence="10" id="KW-1185">Reference proteome</keyword>
<dbReference type="EMBL" id="CABVLU010000003">
    <property type="protein sequence ID" value="VVT55779.1"/>
    <property type="molecule type" value="Genomic_DNA"/>
</dbReference>
<accession>A0A5E8BYR8</accession>
<evidence type="ECO:0000256" key="6">
    <source>
        <dbReference type="ARBA" id="ARBA00022982"/>
    </source>
</evidence>
<comment type="similarity">
    <text evidence="2">Belongs to the complex I NDUFB10 subunit family.</text>
</comment>
<evidence type="ECO:0000256" key="3">
    <source>
        <dbReference type="ARBA" id="ARBA00022448"/>
    </source>
</evidence>
<sequence length="95" mass="11368">MTRSTEHQRPELVSFDDIDYSDNQALKQAQESFVREQWIRVEALKTVRRALEKCFQTQGVNQYENCKDIAEKYLDMLPTHRVKGYLAYQRNDPRK</sequence>
<evidence type="ECO:0000256" key="1">
    <source>
        <dbReference type="ARBA" id="ARBA00004443"/>
    </source>
</evidence>
<keyword evidence="6" id="KW-0249">Electron transport</keyword>
<keyword evidence="7" id="KW-0496">Mitochondrion</keyword>
<evidence type="ECO:0000313" key="9">
    <source>
        <dbReference type="EMBL" id="VVT55779.1"/>
    </source>
</evidence>
<keyword evidence="3" id="KW-0813">Transport</keyword>
<dbReference type="PANTHER" id="PTHR13094">
    <property type="entry name" value="NADH-UBIQUINONE OXIDOREDUCTASE PDSW SUBUNIT"/>
    <property type="match status" value="1"/>
</dbReference>
<evidence type="ECO:0000256" key="8">
    <source>
        <dbReference type="ARBA" id="ARBA00023136"/>
    </source>
</evidence>
<organism evidence="9 10">
    <name type="scientific">Magnusiomyces paraingens</name>
    <dbReference type="NCBI Taxonomy" id="2606893"/>
    <lineage>
        <taxon>Eukaryota</taxon>
        <taxon>Fungi</taxon>
        <taxon>Dikarya</taxon>
        <taxon>Ascomycota</taxon>
        <taxon>Saccharomycotina</taxon>
        <taxon>Dipodascomycetes</taxon>
        <taxon>Dipodascales</taxon>
        <taxon>Dipodascaceae</taxon>
        <taxon>Magnusiomyces</taxon>
    </lineage>
</organism>
<evidence type="ECO:0008006" key="11">
    <source>
        <dbReference type="Google" id="ProtNLM"/>
    </source>
</evidence>
<reference evidence="9 10" key="1">
    <citation type="submission" date="2019-09" db="EMBL/GenBank/DDBJ databases">
        <authorList>
            <person name="Brejova B."/>
        </authorList>
    </citation>
    <scope>NUCLEOTIDE SEQUENCE [LARGE SCALE GENOMIC DNA]</scope>
</reference>
<dbReference type="InterPro" id="IPR019377">
    <property type="entry name" value="NADH_UbQ_OxRdtase_su10"/>
</dbReference>
<evidence type="ECO:0000256" key="7">
    <source>
        <dbReference type="ARBA" id="ARBA00023128"/>
    </source>
</evidence>
<keyword evidence="4" id="KW-0679">Respiratory chain</keyword>
<dbReference type="GO" id="GO:0045271">
    <property type="term" value="C:respiratory chain complex I"/>
    <property type="evidence" value="ECO:0007669"/>
    <property type="project" value="UniProtKB-ARBA"/>
</dbReference>
<comment type="subcellular location">
    <subcellularLocation>
        <location evidence="1">Mitochondrion inner membrane</location>
        <topology evidence="1">Peripheral membrane protein</topology>
        <orientation evidence="1">Matrix side</orientation>
    </subcellularLocation>
</comment>
<keyword evidence="5" id="KW-0999">Mitochondrion inner membrane</keyword>